<feature type="non-terminal residue" evidence="1">
    <location>
        <position position="98"/>
    </location>
</feature>
<reference evidence="1" key="1">
    <citation type="journal article" date="2010" name="Science">
        <title>Plasticity of animal genome architecture unmasked by rapid evolution of a pelagic tunicate.</title>
        <authorList>
            <person name="Denoeud F."/>
            <person name="Henriet S."/>
            <person name="Mungpakdee S."/>
            <person name="Aury J.M."/>
            <person name="Da Silva C."/>
            <person name="Brinkmann H."/>
            <person name="Mikhaleva J."/>
            <person name="Olsen L.C."/>
            <person name="Jubin C."/>
            <person name="Canestro C."/>
            <person name="Bouquet J.M."/>
            <person name="Danks G."/>
            <person name="Poulain J."/>
            <person name="Campsteijn C."/>
            <person name="Adamski M."/>
            <person name="Cross I."/>
            <person name="Yadetie F."/>
            <person name="Muffato M."/>
            <person name="Louis A."/>
            <person name="Butcher S."/>
            <person name="Tsagkogeorga G."/>
            <person name="Konrad A."/>
            <person name="Singh S."/>
            <person name="Jensen M.F."/>
            <person name="Cong E.H."/>
            <person name="Eikeseth-Otteraa H."/>
            <person name="Noel B."/>
            <person name="Anthouard V."/>
            <person name="Porcel B.M."/>
            <person name="Kachouri-Lafond R."/>
            <person name="Nishino A."/>
            <person name="Ugolini M."/>
            <person name="Chourrout P."/>
            <person name="Nishida H."/>
            <person name="Aasland R."/>
            <person name="Huzurbazar S."/>
            <person name="Westhof E."/>
            <person name="Delsuc F."/>
            <person name="Lehrach H."/>
            <person name="Reinhardt R."/>
            <person name="Weissenbach J."/>
            <person name="Roy S.W."/>
            <person name="Artiguenave F."/>
            <person name="Postlethwait J.H."/>
            <person name="Manak J.R."/>
            <person name="Thompson E.M."/>
            <person name="Jaillon O."/>
            <person name="Du Pasquier L."/>
            <person name="Boudinot P."/>
            <person name="Liberles D.A."/>
            <person name="Volff J.N."/>
            <person name="Philippe H."/>
            <person name="Lenhard B."/>
            <person name="Roest Crollius H."/>
            <person name="Wincker P."/>
            <person name="Chourrout D."/>
        </authorList>
    </citation>
    <scope>NUCLEOTIDE SEQUENCE [LARGE SCALE GENOMIC DNA]</scope>
</reference>
<organism evidence="1">
    <name type="scientific">Oikopleura dioica</name>
    <name type="common">Tunicate</name>
    <dbReference type="NCBI Taxonomy" id="34765"/>
    <lineage>
        <taxon>Eukaryota</taxon>
        <taxon>Metazoa</taxon>
        <taxon>Chordata</taxon>
        <taxon>Tunicata</taxon>
        <taxon>Appendicularia</taxon>
        <taxon>Copelata</taxon>
        <taxon>Oikopleuridae</taxon>
        <taxon>Oikopleura</taxon>
    </lineage>
</organism>
<sequence>MHTCKPNCETYEKKIETIQYRGSHPDNYVHIRRKHKLGDETEFFKAEIEISKEPYVISFVNSQARIVHDPRSRKWVTVLSKKDNKNTVEIKNLHFLLF</sequence>
<dbReference type="EMBL" id="FN655058">
    <property type="protein sequence ID" value="CBY37780.1"/>
    <property type="molecule type" value="Genomic_DNA"/>
</dbReference>
<evidence type="ECO:0000313" key="1">
    <source>
        <dbReference type="EMBL" id="CBY37780.1"/>
    </source>
</evidence>
<proteinExistence type="predicted"/>
<gene>
    <name evidence="1" type="ORF">GSOID_T00031266001</name>
</gene>
<protein>
    <submittedName>
        <fullName evidence="1">Uncharacterized protein</fullName>
    </submittedName>
</protein>
<dbReference type="Proteomes" id="UP000011014">
    <property type="component" value="Unassembled WGS sequence"/>
</dbReference>
<name>E4YQN5_OIKDI</name>
<accession>E4YQN5</accession>
<dbReference type="AlphaFoldDB" id="E4YQN5"/>